<gene>
    <name evidence="1" type="ORF">AUEXF2481DRAFT_30874</name>
</gene>
<dbReference type="RefSeq" id="XP_013342273.1">
    <property type="nucleotide sequence ID" value="XM_013486819.1"/>
</dbReference>
<keyword evidence="2" id="KW-1185">Reference proteome</keyword>
<evidence type="ECO:0000313" key="2">
    <source>
        <dbReference type="Proteomes" id="UP000030641"/>
    </source>
</evidence>
<dbReference type="HOGENOM" id="CLU_1937744_0_0_1"/>
<accession>A0A074YCN6</accession>
<dbReference type="Proteomes" id="UP000030641">
    <property type="component" value="Unassembled WGS sequence"/>
</dbReference>
<dbReference type="EMBL" id="KL584764">
    <property type="protein sequence ID" value="KEQ93794.1"/>
    <property type="molecule type" value="Genomic_DNA"/>
</dbReference>
<protein>
    <recommendedName>
        <fullName evidence="3">Protein kinase domain-containing protein</fullName>
    </recommendedName>
</protein>
<dbReference type="InParanoid" id="A0A074YCN6"/>
<evidence type="ECO:0000313" key="1">
    <source>
        <dbReference type="EMBL" id="KEQ93794.1"/>
    </source>
</evidence>
<sequence length="130" mass="14979">MLCALRLEPSLLETLWRNPPPGYNVPDTRQLGFTHPRTTNPMRMRLDDNRMRNYSVKMLELVKMCIQPVPENRPTPALLLADIQTYMAGRDGGMQARPGPLPWNFSQALRMSLADKYKVGKKPYQPARLR</sequence>
<organism evidence="1 2">
    <name type="scientific">Aureobasidium subglaciale (strain EXF-2481)</name>
    <name type="common">Aureobasidium pullulans var. subglaciale</name>
    <dbReference type="NCBI Taxonomy" id="1043005"/>
    <lineage>
        <taxon>Eukaryota</taxon>
        <taxon>Fungi</taxon>
        <taxon>Dikarya</taxon>
        <taxon>Ascomycota</taxon>
        <taxon>Pezizomycotina</taxon>
        <taxon>Dothideomycetes</taxon>
        <taxon>Dothideomycetidae</taxon>
        <taxon>Dothideales</taxon>
        <taxon>Saccotheciaceae</taxon>
        <taxon>Aureobasidium</taxon>
    </lineage>
</organism>
<dbReference type="GeneID" id="25364295"/>
<proteinExistence type="predicted"/>
<dbReference type="AlphaFoldDB" id="A0A074YCN6"/>
<name>A0A074YCN6_AURSE</name>
<dbReference type="OrthoDB" id="310217at2759"/>
<reference evidence="1 2" key="1">
    <citation type="journal article" date="2014" name="BMC Genomics">
        <title>Genome sequencing of four Aureobasidium pullulans varieties: biotechnological potential, stress tolerance, and description of new species.</title>
        <authorList>
            <person name="Gostin Ar C."/>
            <person name="Ohm R.A."/>
            <person name="Kogej T."/>
            <person name="Sonjak S."/>
            <person name="Turk M."/>
            <person name="Zajc J."/>
            <person name="Zalar P."/>
            <person name="Grube M."/>
            <person name="Sun H."/>
            <person name="Han J."/>
            <person name="Sharma A."/>
            <person name="Chiniquy J."/>
            <person name="Ngan C.Y."/>
            <person name="Lipzen A."/>
            <person name="Barry K."/>
            <person name="Grigoriev I.V."/>
            <person name="Gunde-Cimerman N."/>
        </authorList>
    </citation>
    <scope>NUCLEOTIDE SEQUENCE [LARGE SCALE GENOMIC DNA]</scope>
    <source>
        <strain evidence="1 2">EXF-2481</strain>
    </source>
</reference>
<evidence type="ECO:0008006" key="3">
    <source>
        <dbReference type="Google" id="ProtNLM"/>
    </source>
</evidence>